<keyword evidence="6 9" id="KW-0812">Transmembrane</keyword>
<feature type="domain" description="ABC transmembrane type-1" evidence="11">
    <location>
        <begin position="70"/>
        <end position="294"/>
    </location>
</feature>
<dbReference type="PROSITE" id="PS50928">
    <property type="entry name" value="ABC_TM1"/>
    <property type="match status" value="1"/>
</dbReference>
<accession>A0A538THH8</accession>
<evidence type="ECO:0000256" key="9">
    <source>
        <dbReference type="RuleBase" id="RU363032"/>
    </source>
</evidence>
<evidence type="ECO:0000313" key="12">
    <source>
        <dbReference type="EMBL" id="TMQ63085.1"/>
    </source>
</evidence>
<dbReference type="GO" id="GO:0005315">
    <property type="term" value="F:phosphate transmembrane transporter activity"/>
    <property type="evidence" value="ECO:0007669"/>
    <property type="project" value="InterPro"/>
</dbReference>
<dbReference type="InterPro" id="IPR035906">
    <property type="entry name" value="MetI-like_sf"/>
</dbReference>
<dbReference type="EMBL" id="VBOZ01000033">
    <property type="protein sequence ID" value="TMQ63085.1"/>
    <property type="molecule type" value="Genomic_DNA"/>
</dbReference>
<keyword evidence="3 9" id="KW-0813">Transport</keyword>
<dbReference type="InterPro" id="IPR051124">
    <property type="entry name" value="Phosphate_Transport_Permease"/>
</dbReference>
<evidence type="ECO:0000256" key="1">
    <source>
        <dbReference type="ARBA" id="ARBA00004651"/>
    </source>
</evidence>
<protein>
    <recommendedName>
        <fullName evidence="10">Phosphate transport system permease protein</fullName>
    </recommendedName>
</protein>
<dbReference type="InterPro" id="IPR011864">
    <property type="entry name" value="Phosphate_PstC"/>
</dbReference>
<dbReference type="AlphaFoldDB" id="A0A538THH8"/>
<feature type="transmembrane region" description="Helical" evidence="9">
    <location>
        <begin position="107"/>
        <end position="134"/>
    </location>
</feature>
<comment type="subcellular location">
    <subcellularLocation>
        <location evidence="1 9">Cell membrane</location>
        <topology evidence="1 9">Multi-pass membrane protein</topology>
    </subcellularLocation>
</comment>
<comment type="similarity">
    <text evidence="2 10">Belongs to the binding-protein-dependent transport system permease family. CysTW subfamily.</text>
</comment>
<evidence type="ECO:0000256" key="3">
    <source>
        <dbReference type="ARBA" id="ARBA00022448"/>
    </source>
</evidence>
<dbReference type="InterPro" id="IPR000515">
    <property type="entry name" value="MetI-like"/>
</dbReference>
<dbReference type="SUPFAM" id="SSF161098">
    <property type="entry name" value="MetI-like"/>
    <property type="match status" value="1"/>
</dbReference>
<feature type="transmembrane region" description="Helical" evidence="9">
    <location>
        <begin position="69"/>
        <end position="95"/>
    </location>
</feature>
<evidence type="ECO:0000256" key="8">
    <source>
        <dbReference type="ARBA" id="ARBA00023136"/>
    </source>
</evidence>
<evidence type="ECO:0000256" key="2">
    <source>
        <dbReference type="ARBA" id="ARBA00007069"/>
    </source>
</evidence>
<reference evidence="12" key="1">
    <citation type="journal article" date="2019" name="Nat. Microbiol.">
        <title>Mediterranean grassland soil C-N compound turnover is dependent on rainfall and depth, and is mediated by genomically divergent microorganisms.</title>
        <authorList>
            <person name="Diamond S."/>
            <person name="Andeer P.F."/>
            <person name="Li Z."/>
            <person name="Crits-Christoph A."/>
            <person name="Burstein D."/>
            <person name="Anantharaman K."/>
            <person name="Lane K.R."/>
            <person name="Thomas B.C."/>
            <person name="Pan C."/>
            <person name="Northen T.R."/>
            <person name="Banfield J.F."/>
        </authorList>
    </citation>
    <scope>NUCLEOTIDE SEQUENCE [LARGE SCALE GENOMIC DNA]</scope>
    <source>
        <strain evidence="12">WS_9</strain>
    </source>
</reference>
<keyword evidence="7 9" id="KW-1133">Transmembrane helix</keyword>
<dbReference type="PANTHER" id="PTHR30425">
    <property type="entry name" value="PHOSPHATE TRANSPORT SYSTEM PERMEASE PROTEIN PST"/>
    <property type="match status" value="1"/>
</dbReference>
<keyword evidence="8 9" id="KW-0472">Membrane</keyword>
<name>A0A538THH8_UNCEI</name>
<keyword evidence="5 10" id="KW-0592">Phosphate transport</keyword>
<proteinExistence type="inferred from homology"/>
<evidence type="ECO:0000256" key="6">
    <source>
        <dbReference type="ARBA" id="ARBA00022692"/>
    </source>
</evidence>
<dbReference type="Gene3D" id="1.10.3720.10">
    <property type="entry name" value="MetI-like"/>
    <property type="match status" value="1"/>
</dbReference>
<dbReference type="PANTHER" id="PTHR30425:SF1">
    <property type="entry name" value="PHOSPHATE TRANSPORT SYSTEM PERMEASE PROTEIN PSTC"/>
    <property type="match status" value="1"/>
</dbReference>
<evidence type="ECO:0000256" key="10">
    <source>
        <dbReference type="RuleBase" id="RU363054"/>
    </source>
</evidence>
<dbReference type="GO" id="GO:0006817">
    <property type="term" value="P:phosphate ion transport"/>
    <property type="evidence" value="ECO:0007669"/>
    <property type="project" value="UniProtKB-KW"/>
</dbReference>
<dbReference type="GO" id="GO:0005886">
    <property type="term" value="C:plasma membrane"/>
    <property type="evidence" value="ECO:0007669"/>
    <property type="project" value="UniProtKB-SubCell"/>
</dbReference>
<comment type="function">
    <text evidence="10">Part of the binding-protein-dependent transport system for phosphate; probably responsible for the translocation of the substrate across the membrane.</text>
</comment>
<feature type="transmembrane region" description="Helical" evidence="9">
    <location>
        <begin position="279"/>
        <end position="301"/>
    </location>
</feature>
<comment type="caution">
    <text evidence="10">Lacks conserved residue(s) required for the propagation of feature annotation.</text>
</comment>
<organism evidence="12">
    <name type="scientific">Eiseniibacteriota bacterium</name>
    <dbReference type="NCBI Taxonomy" id="2212470"/>
    <lineage>
        <taxon>Bacteria</taxon>
        <taxon>Candidatus Eiseniibacteriota</taxon>
    </lineage>
</organism>
<dbReference type="Proteomes" id="UP000317691">
    <property type="component" value="Unassembled WGS sequence"/>
</dbReference>
<feature type="transmembrane region" description="Helical" evidence="9">
    <location>
        <begin position="154"/>
        <end position="177"/>
    </location>
</feature>
<evidence type="ECO:0000256" key="5">
    <source>
        <dbReference type="ARBA" id="ARBA00022592"/>
    </source>
</evidence>
<comment type="caution">
    <text evidence="12">The sequence shown here is derived from an EMBL/GenBank/DDBJ whole genome shotgun (WGS) entry which is preliminary data.</text>
</comment>
<evidence type="ECO:0000259" key="11">
    <source>
        <dbReference type="PROSITE" id="PS50928"/>
    </source>
</evidence>
<dbReference type="CDD" id="cd06261">
    <property type="entry name" value="TM_PBP2"/>
    <property type="match status" value="1"/>
</dbReference>
<dbReference type="NCBIfam" id="TIGR02138">
    <property type="entry name" value="phosphate_pstC"/>
    <property type="match status" value="1"/>
</dbReference>
<evidence type="ECO:0000256" key="7">
    <source>
        <dbReference type="ARBA" id="ARBA00022989"/>
    </source>
</evidence>
<sequence>MSLQSRRLPADEIYRGLLLAAATSVFLVVALIVFEAARGAGLSIRTFGFGFLTGTDWDPVADHYGALPYIYGTVVTSAIALILAVPVGIGSAVFLAELAHRRVGSAVSFVMELLAAIPSIVYGIWGFFVLAPFLRGAIEPWLIQHFGFLPLFRGAPFGIGILNAGIILAIMIVPTIISISREVLLATPQSLREASLALGATRAEAIGVTLGAARPGILGSVILALGRALGETMAVTMVIGNTNRITGSILDPGATMASVIANEFTEATGTLYLSALIEIALVLFAVTIVVNAIARVLVYWATGGKREAVA</sequence>
<dbReference type="Pfam" id="PF00528">
    <property type="entry name" value="BPD_transp_1"/>
    <property type="match status" value="1"/>
</dbReference>
<keyword evidence="4 10" id="KW-1003">Cell membrane</keyword>
<evidence type="ECO:0000256" key="4">
    <source>
        <dbReference type="ARBA" id="ARBA00022475"/>
    </source>
</evidence>
<feature type="transmembrane region" description="Helical" evidence="9">
    <location>
        <begin position="12"/>
        <end position="34"/>
    </location>
</feature>
<gene>
    <name evidence="12" type="primary">pstC</name>
    <name evidence="12" type="ORF">E6K79_10570</name>
</gene>